<gene>
    <name evidence="2" type="ORF">GQF03_11280</name>
</gene>
<comment type="caution">
    <text evidence="2">The sequence shown here is derived from an EMBL/GenBank/DDBJ whole genome shotgun (WGS) entry which is preliminary data.</text>
</comment>
<dbReference type="OrthoDB" id="9787658at2"/>
<organism evidence="2 3">
    <name type="scientific">Sneathiella chungangensis</name>
    <dbReference type="NCBI Taxonomy" id="1418234"/>
    <lineage>
        <taxon>Bacteria</taxon>
        <taxon>Pseudomonadati</taxon>
        <taxon>Pseudomonadota</taxon>
        <taxon>Alphaproteobacteria</taxon>
        <taxon>Sneathiellales</taxon>
        <taxon>Sneathiellaceae</taxon>
        <taxon>Sneathiella</taxon>
    </lineage>
</organism>
<evidence type="ECO:0000259" key="1">
    <source>
        <dbReference type="Pfam" id="PF00501"/>
    </source>
</evidence>
<feature type="domain" description="AMP-dependent synthetase/ligase" evidence="1">
    <location>
        <begin position="17"/>
        <end position="305"/>
    </location>
</feature>
<keyword evidence="3" id="KW-1185">Reference proteome</keyword>
<accession>A0A845MGX2</accession>
<reference evidence="2 3" key="1">
    <citation type="journal article" date="2014" name="Int. J. Syst. Evol. Microbiol.">
        <title>Sneathiella chungangensis sp. nov., isolated from a marine sand, and emended description of the genus Sneathiella.</title>
        <authorList>
            <person name="Siamphan C."/>
            <person name="Kim H."/>
            <person name="Lee J.S."/>
            <person name="Kim W."/>
        </authorList>
    </citation>
    <scope>NUCLEOTIDE SEQUENCE [LARGE SCALE GENOMIC DNA]</scope>
    <source>
        <strain evidence="2 3">KCTC 32476</strain>
    </source>
</reference>
<dbReference type="InterPro" id="IPR045851">
    <property type="entry name" value="AMP-bd_C_sf"/>
</dbReference>
<evidence type="ECO:0000313" key="3">
    <source>
        <dbReference type="Proteomes" id="UP000445696"/>
    </source>
</evidence>
<sequence length="455" mass="49505">MYIPVSKLLASDRSGAAAVARIARQDVTFAEFKAEVADLRARIKKRGVTQVVLATESSYAFATGMLAAFDAGCRVTVPPNALPGMLARFVTPECPLLSDIKDEAHSDDHILIDGAKAAEASFRELDPDACSLDFYTSGSTGEPKRVPKSLAQIENELTVLDQVFGARLGAAATLGTVSHQHIFGLYFKCLLPLSEGRLFFPETFEIWEELLAFAPPGACIVSSPAHLTRIPPLDPLPTSAQAPVIFTAGGPLPFEAAQTSAWMFGPLPTEIYGSTETGGIAHRQQERATTPFRPLPGMETRVDEQGSLWVKSNYTDNGDWDKTNDIAELFPDGSFLLAGRANQFVKIEGKRISLAEIEKFLTASDLVKDAAVLVLTSPRDTLAAVAELTEEGWRRHAEIGAFRLGRFLRKELSPNLENAALPRRWRFVDRLPVNSQGKRQQTALHELFAGGEGAD</sequence>
<dbReference type="Pfam" id="PF00501">
    <property type="entry name" value="AMP-binding"/>
    <property type="match status" value="1"/>
</dbReference>
<dbReference type="PANTHER" id="PTHR43767">
    <property type="entry name" value="LONG-CHAIN-FATTY-ACID--COA LIGASE"/>
    <property type="match status" value="1"/>
</dbReference>
<dbReference type="Proteomes" id="UP000445696">
    <property type="component" value="Unassembled WGS sequence"/>
</dbReference>
<dbReference type="InterPro" id="IPR042099">
    <property type="entry name" value="ANL_N_sf"/>
</dbReference>
<dbReference type="EMBL" id="WTVA01000004">
    <property type="protein sequence ID" value="MZR22915.1"/>
    <property type="molecule type" value="Genomic_DNA"/>
</dbReference>
<name>A0A845MGX2_9PROT</name>
<dbReference type="AlphaFoldDB" id="A0A845MGX2"/>
<proteinExistence type="predicted"/>
<dbReference type="Gene3D" id="3.40.50.12780">
    <property type="entry name" value="N-terminal domain of ligase-like"/>
    <property type="match status" value="1"/>
</dbReference>
<dbReference type="PANTHER" id="PTHR43767:SF10">
    <property type="entry name" value="SURFACTIN SYNTHASE SUBUNIT 1"/>
    <property type="match status" value="1"/>
</dbReference>
<dbReference type="InterPro" id="IPR000873">
    <property type="entry name" value="AMP-dep_synth/lig_dom"/>
</dbReference>
<dbReference type="SUPFAM" id="SSF56801">
    <property type="entry name" value="Acetyl-CoA synthetase-like"/>
    <property type="match status" value="1"/>
</dbReference>
<dbReference type="Gene3D" id="3.30.300.30">
    <property type="match status" value="1"/>
</dbReference>
<dbReference type="InterPro" id="IPR050237">
    <property type="entry name" value="ATP-dep_AMP-bd_enzyme"/>
</dbReference>
<evidence type="ECO:0000313" key="2">
    <source>
        <dbReference type="EMBL" id="MZR22915.1"/>
    </source>
</evidence>
<dbReference type="RefSeq" id="WP_161339370.1">
    <property type="nucleotide sequence ID" value="NZ_JBHSDG010000004.1"/>
</dbReference>
<protein>
    <submittedName>
        <fullName evidence="2">AMP-binding protein</fullName>
    </submittedName>
</protein>